<proteinExistence type="predicted"/>
<keyword evidence="1" id="KW-0732">Signal</keyword>
<dbReference type="Proteomes" id="UP001218188">
    <property type="component" value="Unassembled WGS sequence"/>
</dbReference>
<dbReference type="AlphaFoldDB" id="A0AAD6ST27"/>
<feature type="signal peptide" evidence="1">
    <location>
        <begin position="1"/>
        <end position="21"/>
    </location>
</feature>
<gene>
    <name evidence="2" type="ORF">C8F04DRAFT_1183989</name>
</gene>
<keyword evidence="3" id="KW-1185">Reference proteome</keyword>
<organism evidence="2 3">
    <name type="scientific">Mycena alexandri</name>
    <dbReference type="NCBI Taxonomy" id="1745969"/>
    <lineage>
        <taxon>Eukaryota</taxon>
        <taxon>Fungi</taxon>
        <taxon>Dikarya</taxon>
        <taxon>Basidiomycota</taxon>
        <taxon>Agaricomycotina</taxon>
        <taxon>Agaricomycetes</taxon>
        <taxon>Agaricomycetidae</taxon>
        <taxon>Agaricales</taxon>
        <taxon>Marasmiineae</taxon>
        <taxon>Mycenaceae</taxon>
        <taxon>Mycena</taxon>
    </lineage>
</organism>
<name>A0AAD6ST27_9AGAR</name>
<evidence type="ECO:0000313" key="3">
    <source>
        <dbReference type="Proteomes" id="UP001218188"/>
    </source>
</evidence>
<evidence type="ECO:0000313" key="2">
    <source>
        <dbReference type="EMBL" id="KAJ7033544.1"/>
    </source>
</evidence>
<evidence type="ECO:0000256" key="1">
    <source>
        <dbReference type="SAM" id="SignalP"/>
    </source>
</evidence>
<accession>A0AAD6ST27</accession>
<sequence>MVQLSATFVTLCAAACALGSAMPVKRQTTIPQCAVDTVQYLFWVNTIDGAVQSSSDTITGAEAVALPRRCRREWQLRRPDGFSTNIVPVFDELSKLLTELDSESALTALANAQEFRREIAANFPPGHCDAEHRQAPVIGGDPVATGMEVEFEAIERRRCIWRLATDFQEDGSAR</sequence>
<reference evidence="2" key="1">
    <citation type="submission" date="2023-03" db="EMBL/GenBank/DDBJ databases">
        <title>Massive genome expansion in bonnet fungi (Mycena s.s.) driven by repeated elements and novel gene families across ecological guilds.</title>
        <authorList>
            <consortium name="Lawrence Berkeley National Laboratory"/>
            <person name="Harder C.B."/>
            <person name="Miyauchi S."/>
            <person name="Viragh M."/>
            <person name="Kuo A."/>
            <person name="Thoen E."/>
            <person name="Andreopoulos B."/>
            <person name="Lu D."/>
            <person name="Skrede I."/>
            <person name="Drula E."/>
            <person name="Henrissat B."/>
            <person name="Morin E."/>
            <person name="Kohler A."/>
            <person name="Barry K."/>
            <person name="LaButti K."/>
            <person name="Morin E."/>
            <person name="Salamov A."/>
            <person name="Lipzen A."/>
            <person name="Mereny Z."/>
            <person name="Hegedus B."/>
            <person name="Baldrian P."/>
            <person name="Stursova M."/>
            <person name="Weitz H."/>
            <person name="Taylor A."/>
            <person name="Grigoriev I.V."/>
            <person name="Nagy L.G."/>
            <person name="Martin F."/>
            <person name="Kauserud H."/>
        </authorList>
    </citation>
    <scope>NUCLEOTIDE SEQUENCE</scope>
    <source>
        <strain evidence="2">CBHHK200</strain>
    </source>
</reference>
<feature type="chain" id="PRO_5042289124" evidence="1">
    <location>
        <begin position="22"/>
        <end position="174"/>
    </location>
</feature>
<protein>
    <submittedName>
        <fullName evidence="2">Uncharacterized protein</fullName>
    </submittedName>
</protein>
<comment type="caution">
    <text evidence="2">The sequence shown here is derived from an EMBL/GenBank/DDBJ whole genome shotgun (WGS) entry which is preliminary data.</text>
</comment>
<dbReference type="EMBL" id="JARJCM010000064">
    <property type="protein sequence ID" value="KAJ7033544.1"/>
    <property type="molecule type" value="Genomic_DNA"/>
</dbReference>